<comment type="pathway">
    <text evidence="2">Purine metabolism; 7-cyano-7-deazaguanine biosynthesis.</text>
</comment>
<evidence type="ECO:0000256" key="9">
    <source>
        <dbReference type="ARBA" id="ARBA00031449"/>
    </source>
</evidence>
<evidence type="ECO:0000256" key="10">
    <source>
        <dbReference type="ARBA" id="ARBA00048807"/>
    </source>
</evidence>
<keyword evidence="8 11" id="KW-0456">Lyase</keyword>
<dbReference type="Gene3D" id="3.30.479.10">
    <property type="entry name" value="6-pyruvoyl tetrahydropterin synthase/QueD"/>
    <property type="match status" value="1"/>
</dbReference>
<dbReference type="SUPFAM" id="SSF55620">
    <property type="entry name" value="Tetrahydrobiopterin biosynthesis enzymes-like"/>
    <property type="match status" value="1"/>
</dbReference>
<dbReference type="Pfam" id="PF01242">
    <property type="entry name" value="PTPS"/>
    <property type="match status" value="1"/>
</dbReference>
<organism evidence="11 12">
    <name type="scientific">Xanthocytophaga agilis</name>
    <dbReference type="NCBI Taxonomy" id="3048010"/>
    <lineage>
        <taxon>Bacteria</taxon>
        <taxon>Pseudomonadati</taxon>
        <taxon>Bacteroidota</taxon>
        <taxon>Cytophagia</taxon>
        <taxon>Cytophagales</taxon>
        <taxon>Rhodocytophagaceae</taxon>
        <taxon>Xanthocytophaga</taxon>
    </lineage>
</organism>
<comment type="similarity">
    <text evidence="3">Belongs to the PTPS family. QueD subfamily.</text>
</comment>
<evidence type="ECO:0000256" key="6">
    <source>
        <dbReference type="ARBA" id="ARBA00022723"/>
    </source>
</evidence>
<evidence type="ECO:0000256" key="2">
    <source>
        <dbReference type="ARBA" id="ARBA00005061"/>
    </source>
</evidence>
<comment type="caution">
    <text evidence="11">The sequence shown here is derived from an EMBL/GenBank/DDBJ whole genome shotgun (WGS) entry which is preliminary data.</text>
</comment>
<dbReference type="EC" id="4.1.2.50" evidence="4"/>
<keyword evidence="12" id="KW-1185">Reference proteome</keyword>
<dbReference type="GO" id="GO:0046872">
    <property type="term" value="F:metal ion binding"/>
    <property type="evidence" value="ECO:0007669"/>
    <property type="project" value="UniProtKB-KW"/>
</dbReference>
<gene>
    <name evidence="11" type="ORF">QNI22_25000</name>
</gene>
<evidence type="ECO:0000256" key="1">
    <source>
        <dbReference type="ARBA" id="ARBA00001947"/>
    </source>
</evidence>
<comment type="cofactor">
    <cofactor evidence="1">
        <name>Zn(2+)</name>
        <dbReference type="ChEBI" id="CHEBI:29105"/>
    </cofactor>
</comment>
<dbReference type="Proteomes" id="UP001232063">
    <property type="component" value="Unassembled WGS sequence"/>
</dbReference>
<keyword evidence="6" id="KW-0479">Metal-binding</keyword>
<evidence type="ECO:0000313" key="12">
    <source>
        <dbReference type="Proteomes" id="UP001232063"/>
    </source>
</evidence>
<evidence type="ECO:0000256" key="3">
    <source>
        <dbReference type="ARBA" id="ARBA00008900"/>
    </source>
</evidence>
<dbReference type="AlphaFoldDB" id="A0AAE3R5B9"/>
<reference evidence="11" key="1">
    <citation type="submission" date="2023-05" db="EMBL/GenBank/DDBJ databases">
        <authorList>
            <person name="Zhang X."/>
        </authorList>
    </citation>
    <scope>NUCLEOTIDE SEQUENCE</scope>
    <source>
        <strain evidence="11">BD1B2-1</strain>
    </source>
</reference>
<accession>A0AAE3R5B9</accession>
<evidence type="ECO:0000256" key="5">
    <source>
        <dbReference type="ARBA" id="ARBA00018141"/>
    </source>
</evidence>
<sequence length="139" mass="16086">MIYITRKEHFNAAHKLYNPNWTKEKNDEVFGPCANEYFHGHNFELIVTVKGRPDPDTGFVMDMKKLGGLMKDLIIDKVDHKNLNLDVDFMKGKMTSCEIFIEEIWKILAPAIETAAPNAKLHKLLLIETPKNFVEYYGE</sequence>
<dbReference type="PANTHER" id="PTHR12589:SF7">
    <property type="entry name" value="6-PYRUVOYL TETRAHYDROBIOPTERIN SYNTHASE"/>
    <property type="match status" value="1"/>
</dbReference>
<evidence type="ECO:0000256" key="8">
    <source>
        <dbReference type="ARBA" id="ARBA00023239"/>
    </source>
</evidence>
<dbReference type="RefSeq" id="WP_314514735.1">
    <property type="nucleotide sequence ID" value="NZ_JASJOU010000010.1"/>
</dbReference>
<keyword evidence="7" id="KW-0862">Zinc</keyword>
<evidence type="ECO:0000313" key="11">
    <source>
        <dbReference type="EMBL" id="MDJ1503946.1"/>
    </source>
</evidence>
<comment type="catalytic activity">
    <reaction evidence="10">
        <text>7,8-dihydroneopterin 3'-triphosphate + H2O = 6-carboxy-5,6,7,8-tetrahydropterin + triphosphate + acetaldehyde + 2 H(+)</text>
        <dbReference type="Rhea" id="RHEA:27966"/>
        <dbReference type="ChEBI" id="CHEBI:15343"/>
        <dbReference type="ChEBI" id="CHEBI:15377"/>
        <dbReference type="ChEBI" id="CHEBI:15378"/>
        <dbReference type="ChEBI" id="CHEBI:18036"/>
        <dbReference type="ChEBI" id="CHEBI:58462"/>
        <dbReference type="ChEBI" id="CHEBI:61032"/>
        <dbReference type="EC" id="4.1.2.50"/>
    </reaction>
</comment>
<proteinExistence type="inferred from homology"/>
<name>A0AAE3R5B9_9BACT</name>
<evidence type="ECO:0000256" key="4">
    <source>
        <dbReference type="ARBA" id="ARBA00012982"/>
    </source>
</evidence>
<dbReference type="GO" id="GO:0070497">
    <property type="term" value="F:6-carboxytetrahydropterin synthase activity"/>
    <property type="evidence" value="ECO:0007669"/>
    <property type="project" value="UniProtKB-EC"/>
</dbReference>
<protein>
    <recommendedName>
        <fullName evidence="5">6-carboxy-5,6,7,8-tetrahydropterin synthase</fullName>
        <ecNumber evidence="4">4.1.2.50</ecNumber>
    </recommendedName>
    <alternativeName>
        <fullName evidence="9">Queuosine biosynthesis protein QueD</fullName>
    </alternativeName>
</protein>
<dbReference type="PANTHER" id="PTHR12589">
    <property type="entry name" value="PYRUVOYL TETRAHYDROBIOPTERIN SYNTHASE"/>
    <property type="match status" value="1"/>
</dbReference>
<evidence type="ECO:0000256" key="7">
    <source>
        <dbReference type="ARBA" id="ARBA00022833"/>
    </source>
</evidence>
<dbReference type="EMBL" id="JASJOU010000010">
    <property type="protein sequence ID" value="MDJ1503946.1"/>
    <property type="molecule type" value="Genomic_DNA"/>
</dbReference>
<dbReference type="InterPro" id="IPR007115">
    <property type="entry name" value="6-PTP_synth/QueD"/>
</dbReference>
<dbReference type="InterPro" id="IPR038418">
    <property type="entry name" value="6-PTP_synth/QueD_sf"/>
</dbReference>